<keyword evidence="7" id="KW-1185">Reference proteome</keyword>
<feature type="compositionally biased region" description="Basic and acidic residues" evidence="4">
    <location>
        <begin position="100"/>
        <end position="111"/>
    </location>
</feature>
<sequence>MGRTTGSSSAERADGGDRRAAGRRAVRRERERLGVGHPHRPGAPARRHAPAAGAVSLRGSPRTPAGGDGRAICGDLRRAGSRGERHRGRGRVSRARAQRRGAERGGAEVDRRRTRCRGRPPGYPFSANRAISANRAVSDDRGCLVKIRQLRLAGFGPYLGEQHVDFDAFADDGIFLITGKTGAGKSTILDAICYALFNGVPRYDGTQQKLRSDHAGPANPTWVELEFTAGGVDYRVRRSPEYDKPKLRGTGLTNAAATAELYRREGDTWQGIAAKPVDVGRQLDQIVGLTKDQFLRVMLLAQNRFHHFLQSTNDDRQAVLRTLFGTDRFRQVEEVLLEERRTLEQALAGTSARVEQRAGQAAELLRVDAPAAATPGWFAESLAALQTRVQDARATAARADTAHTLAAAEYRRLETVRALQLRRAAATAALETLGETQPQIDELRLAVKAAGRARAVWPHITAVRGAEEGLRTADVLERVARVDYVGAAGGAAGDPGDPSDHSDHSEAVTAAGLLVEVDETTRQLGSLADVLADEKTLPELERREHRARDAVAAAESALANATTEAEQVPAALDELTAALAEARLIAGGAPDAVDAAARASAALAAAERVTQLDTQLGEARDAHRTASAAHLAAAAKHHALVEQRLTGHAFELASALVPGEPCAVCGSRAHPAPATSDAPPVTATDVDAARDTLERCTTAMDAAKLTVDDLAVARAEAQAHAGQKPVTELEEQRAAALERVQQAAAARGRAGILEADVARLADTAAALRERLGALATRRDEASSALTETRTVRTSVAARAEANRGEFETVSARYDRLSAQLARAQLLATAIEAVTARRHDLDRAHDALVAQLDEHDFADAAAVEQALLAPSAAADAESTLRGHDEARAAAAAILADAELSDLPAEPVDVDDTALRAAQETRDEALAESSTLADRLGSLQTVVAAANAVFAESAALLEQFDAVDELARVVHGDDPNTMRMKLETYVLAAQLEEIVAAANARLRVMSAGRYSLEHDDSVQYRRAQSGLGLSILDEHTGRSRPTHSLSGGETFLASLALALGLAEVVTQQAGGLSLDTLFIDEGFGSLDADTLDIAMSTLDSLRAGGRTIGLISHVGSMGEQIHATLRVAADTQGHSTISQSLD</sequence>
<reference evidence="6 7" key="1">
    <citation type="journal article" date="2019" name="Microorganisms">
        <title>Systematic Affiliation and Genome Analysis of Subtercola vilae DB165(T) with Particular Emphasis on Cold Adaptation of an Isolate from a High-Altitude Cold Volcano Lake.</title>
        <authorList>
            <person name="Villalobos A.S."/>
            <person name="Wiese J."/>
            <person name="Imhoff J.F."/>
            <person name="Dorador C."/>
            <person name="Keller A."/>
            <person name="Hentschel U."/>
        </authorList>
    </citation>
    <scope>NUCLEOTIDE SEQUENCE [LARGE SCALE GENOMIC DNA]</scope>
    <source>
        <strain evidence="6 7">DB165</strain>
    </source>
</reference>
<evidence type="ECO:0000313" key="6">
    <source>
        <dbReference type="EMBL" id="TIH40664.1"/>
    </source>
</evidence>
<accession>A0A4V4RGP6</accession>
<dbReference type="PANTHER" id="PTHR32114:SF2">
    <property type="entry name" value="ABC TRANSPORTER ABCH.3"/>
    <property type="match status" value="1"/>
</dbReference>
<feature type="domain" description="Rad50/SbcC-type AAA" evidence="5">
    <location>
        <begin position="149"/>
        <end position="328"/>
    </location>
</feature>
<evidence type="ECO:0000256" key="1">
    <source>
        <dbReference type="ARBA" id="ARBA00006930"/>
    </source>
</evidence>
<dbReference type="Proteomes" id="UP000306192">
    <property type="component" value="Unassembled WGS sequence"/>
</dbReference>
<evidence type="ECO:0000313" key="7">
    <source>
        <dbReference type="Proteomes" id="UP000306192"/>
    </source>
</evidence>
<dbReference type="Gene3D" id="3.40.50.300">
    <property type="entry name" value="P-loop containing nucleotide triphosphate hydrolases"/>
    <property type="match status" value="2"/>
</dbReference>
<dbReference type="GO" id="GO:0006302">
    <property type="term" value="P:double-strand break repair"/>
    <property type="evidence" value="ECO:0007669"/>
    <property type="project" value="InterPro"/>
</dbReference>
<dbReference type="PANTHER" id="PTHR32114">
    <property type="entry name" value="ABC TRANSPORTER ABCH.3"/>
    <property type="match status" value="1"/>
</dbReference>
<comment type="subunit">
    <text evidence="2">Heterodimer of SbcC and SbcD.</text>
</comment>
<dbReference type="SUPFAM" id="SSF52540">
    <property type="entry name" value="P-loop containing nucleoside triphosphate hydrolases"/>
    <property type="match status" value="1"/>
</dbReference>
<dbReference type="GO" id="GO:0016887">
    <property type="term" value="F:ATP hydrolysis activity"/>
    <property type="evidence" value="ECO:0007669"/>
    <property type="project" value="InterPro"/>
</dbReference>
<comment type="caution">
    <text evidence="6">The sequence shown here is derived from an EMBL/GenBank/DDBJ whole genome shotgun (WGS) entry which is preliminary data.</text>
</comment>
<feature type="region of interest" description="Disordered" evidence="4">
    <location>
        <begin position="1"/>
        <end position="123"/>
    </location>
</feature>
<dbReference type="AlphaFoldDB" id="A0A4V4RGP6"/>
<feature type="compositionally biased region" description="Basic and acidic residues" evidence="4">
    <location>
        <begin position="11"/>
        <end position="20"/>
    </location>
</feature>
<dbReference type="Pfam" id="PF13558">
    <property type="entry name" value="SbcC_Walker_B"/>
    <property type="match status" value="1"/>
</dbReference>
<organism evidence="6 7">
    <name type="scientific">Subtercola vilae</name>
    <dbReference type="NCBI Taxonomy" id="2056433"/>
    <lineage>
        <taxon>Bacteria</taxon>
        <taxon>Bacillati</taxon>
        <taxon>Actinomycetota</taxon>
        <taxon>Actinomycetes</taxon>
        <taxon>Micrococcales</taxon>
        <taxon>Microbacteriaceae</taxon>
        <taxon>Subtercola</taxon>
    </lineage>
</organism>
<evidence type="ECO:0000256" key="2">
    <source>
        <dbReference type="ARBA" id="ARBA00011322"/>
    </source>
</evidence>
<evidence type="ECO:0000256" key="3">
    <source>
        <dbReference type="ARBA" id="ARBA00013368"/>
    </source>
</evidence>
<gene>
    <name evidence="6" type="ORF">D4765_01390</name>
</gene>
<protein>
    <recommendedName>
        <fullName evidence="3">Nuclease SbcCD subunit C</fullName>
    </recommendedName>
</protein>
<evidence type="ECO:0000259" key="5">
    <source>
        <dbReference type="Pfam" id="PF13476"/>
    </source>
</evidence>
<feature type="compositionally biased region" description="Basic residues" evidence="4">
    <location>
        <begin position="37"/>
        <end position="49"/>
    </location>
</feature>
<dbReference type="InterPro" id="IPR027417">
    <property type="entry name" value="P-loop_NTPase"/>
</dbReference>
<proteinExistence type="inferred from homology"/>
<dbReference type="Pfam" id="PF13476">
    <property type="entry name" value="AAA_23"/>
    <property type="match status" value="1"/>
</dbReference>
<feature type="compositionally biased region" description="Basic residues" evidence="4">
    <location>
        <begin position="84"/>
        <end position="99"/>
    </location>
</feature>
<comment type="similarity">
    <text evidence="1">Belongs to the SMC family. SbcC subfamily.</text>
</comment>
<dbReference type="EMBL" id="QYRT01000002">
    <property type="protein sequence ID" value="TIH40664.1"/>
    <property type="molecule type" value="Genomic_DNA"/>
</dbReference>
<name>A0A4V4RGP6_9MICO</name>
<evidence type="ECO:0000256" key="4">
    <source>
        <dbReference type="SAM" id="MobiDB-lite"/>
    </source>
</evidence>
<dbReference type="InterPro" id="IPR038729">
    <property type="entry name" value="Rad50/SbcC_AAA"/>
</dbReference>